<dbReference type="InterPro" id="IPR014755">
    <property type="entry name" value="Cu-Rt/internalin_Ig-like"/>
</dbReference>
<evidence type="ECO:0000259" key="3">
    <source>
        <dbReference type="Pfam" id="PF07603"/>
    </source>
</evidence>
<dbReference type="Gene3D" id="2.60.40.1220">
    <property type="match status" value="1"/>
</dbReference>
<proteinExistence type="predicted"/>
<feature type="domain" description="Lcl C-terminal" evidence="3">
    <location>
        <begin position="785"/>
        <end position="928"/>
    </location>
</feature>
<evidence type="ECO:0000313" key="5">
    <source>
        <dbReference type="Proteomes" id="UP000006048"/>
    </source>
</evidence>
<accession>I4B621</accession>
<keyword evidence="1 2" id="KW-0732">Signal</keyword>
<evidence type="ECO:0000256" key="2">
    <source>
        <dbReference type="SAM" id="SignalP"/>
    </source>
</evidence>
<dbReference type="PROSITE" id="PS51257">
    <property type="entry name" value="PROKAR_LIPOPROTEIN"/>
    <property type="match status" value="1"/>
</dbReference>
<dbReference type="AlphaFoldDB" id="I4B621"/>
<keyword evidence="5" id="KW-1185">Reference proteome</keyword>
<dbReference type="InterPro" id="IPR011460">
    <property type="entry name" value="Lcl_C"/>
</dbReference>
<dbReference type="STRING" id="869212.Turpa_2082"/>
<dbReference type="Proteomes" id="UP000006048">
    <property type="component" value="Chromosome"/>
</dbReference>
<evidence type="ECO:0000256" key="1">
    <source>
        <dbReference type="ARBA" id="ARBA00022729"/>
    </source>
</evidence>
<feature type="signal peptide" evidence="2">
    <location>
        <begin position="1"/>
        <end position="20"/>
    </location>
</feature>
<gene>
    <name evidence="4" type="ordered locus">Turpa_2082</name>
</gene>
<dbReference type="PANTHER" id="PTHR35812">
    <property type="entry name" value="LIPOPROTEIN"/>
    <property type="match status" value="1"/>
</dbReference>
<name>I4B621_TURPD</name>
<dbReference type="KEGG" id="tpx:Turpa_2082"/>
<evidence type="ECO:0000313" key="4">
    <source>
        <dbReference type="EMBL" id="AFM12728.1"/>
    </source>
</evidence>
<dbReference type="Pfam" id="PF07603">
    <property type="entry name" value="Lcl_C"/>
    <property type="match status" value="2"/>
</dbReference>
<feature type="chain" id="PRO_5003686349" description="Lcl C-terminal domain-containing protein" evidence="2">
    <location>
        <begin position="21"/>
        <end position="950"/>
    </location>
</feature>
<dbReference type="HOGENOM" id="CLU_309927_0_0_12"/>
<protein>
    <recommendedName>
        <fullName evidence="3">Lcl C-terminal domain-containing protein</fullName>
    </recommendedName>
</protein>
<sequence>MFKQLSLISLAAFMFSACQGGFERFAPPANSISGRGAKVNPRILSTTPANGASVSPVTGANGTQIRVVFDMTMATSLTPVINTYVRDLQSNQIIWLTVPNSGSTFTWSSTTFLNDTLTIQLGWVRWPENNFIGFDFNNDTLQNLDDMPLANETRFSFYAQWDSGRYKVVHTGQYACYYYSPGQDKWIEREACVEDGGEPKVGTQDYPAGQNGFVDPMSSFHGPTIYGAASGGMVNGRRFVTGAHPQNLISTNCAVVGGTAACEPYSIDSVTSLVWKTCSEGQTFWNVGDKCYNAPTDFTWNSAVNACSTLNLMNAGQGYGGRRDWRLPTVQELESLVDYGARNTFTGLTFSEPHASAPEAPAIHGYAQTSAPFLWEGPFPNTAVSKGYWTATGISALVSGQTYYSDAYVVEFKKGSMGAGGSTGALLESKRISTNRKKVRCVAGPDVLPAAQSLTPAVVAAGATLTATAAAFTGYEATAGFNITSATPAYDLQTDGYSITVQYSRTPNATAAGNSANYCIAAATATTCAVSSPTITTALPAGTNAYRLTLGSAMGANTAYKLFVNNVNTASDQWQTATPYTDGMYFYDLGNVYEVLVNHTSSSIATDIGDGDIELKPTFAGGQNYTANQVLYAPAIGKIVKVLVDYTSTASAQDDINNLRLIEVQPVITAAPVPLNLSRALFSGPLRTAAPTAAPAFNVVSATSPNLTTVQVTFNRVPDSTQATSLGNYCIISPTADPFDCSSPLAAVTAVTHSGYTATLTTSLTAGTAYVVIVNSAVTMLGTHVVNDSVNKLRWQRCRRGTLDTPTCADDGILTNENDYWNNQLNYCDSLNAQAYDGYQITGIYDRYRWRAPTINELKSIANRSLFGTVGVSIDTTIFPTPNVLAEDFAASTNYSLTGPNTGANTPNYNTAWGFNYIAGFPSLSQKDYSELGALLKPPKKHIRCVRSLP</sequence>
<dbReference type="EMBL" id="CP002959">
    <property type="protein sequence ID" value="AFM12728.1"/>
    <property type="molecule type" value="Genomic_DNA"/>
</dbReference>
<dbReference type="OrthoDB" id="343463at2"/>
<dbReference type="RefSeq" id="WP_014803234.1">
    <property type="nucleotide sequence ID" value="NC_018020.1"/>
</dbReference>
<feature type="domain" description="Lcl C-terminal" evidence="3">
    <location>
        <begin position="268"/>
        <end position="422"/>
    </location>
</feature>
<organism evidence="4 5">
    <name type="scientific">Turneriella parva (strain ATCC BAA-1111 / DSM 21527 / NCTC 11395 / H)</name>
    <name type="common">Leptospira parva</name>
    <dbReference type="NCBI Taxonomy" id="869212"/>
    <lineage>
        <taxon>Bacteria</taxon>
        <taxon>Pseudomonadati</taxon>
        <taxon>Spirochaetota</taxon>
        <taxon>Spirochaetia</taxon>
        <taxon>Leptospirales</taxon>
        <taxon>Leptospiraceae</taxon>
        <taxon>Turneriella</taxon>
    </lineage>
</organism>
<dbReference type="PANTHER" id="PTHR35812:SF1">
    <property type="entry name" value="LIPOPROTEIN"/>
    <property type="match status" value="1"/>
</dbReference>
<reference evidence="4 5" key="1">
    <citation type="submission" date="2012-06" db="EMBL/GenBank/DDBJ databases">
        <title>The complete chromosome of genome of Turneriella parva DSM 21527.</title>
        <authorList>
            <consortium name="US DOE Joint Genome Institute (JGI-PGF)"/>
            <person name="Lucas S."/>
            <person name="Han J."/>
            <person name="Lapidus A."/>
            <person name="Bruce D."/>
            <person name="Goodwin L."/>
            <person name="Pitluck S."/>
            <person name="Peters L."/>
            <person name="Kyrpides N."/>
            <person name="Mavromatis K."/>
            <person name="Ivanova N."/>
            <person name="Mikhailova N."/>
            <person name="Chertkov O."/>
            <person name="Detter J.C."/>
            <person name="Tapia R."/>
            <person name="Han C."/>
            <person name="Land M."/>
            <person name="Hauser L."/>
            <person name="Markowitz V."/>
            <person name="Cheng J.-F."/>
            <person name="Hugenholtz P."/>
            <person name="Woyke T."/>
            <person name="Wu D."/>
            <person name="Gronow S."/>
            <person name="Wellnitz S."/>
            <person name="Brambilla E."/>
            <person name="Klenk H.-P."/>
            <person name="Eisen J.A."/>
        </authorList>
    </citation>
    <scope>NUCLEOTIDE SEQUENCE [LARGE SCALE GENOMIC DNA]</scope>
    <source>
        <strain evidence="5">ATCC BAA-1111 / DSM 21527 / NCTC 11395 / H</strain>
    </source>
</reference>